<dbReference type="Proteomes" id="UP000789759">
    <property type="component" value="Unassembled WGS sequence"/>
</dbReference>
<comment type="caution">
    <text evidence="1">The sequence shown here is derived from an EMBL/GenBank/DDBJ whole genome shotgun (WGS) entry which is preliminary data.</text>
</comment>
<name>A0A9N9D954_9GLOM</name>
<evidence type="ECO:0000313" key="1">
    <source>
        <dbReference type="EMBL" id="CAG8627241.1"/>
    </source>
</evidence>
<dbReference type="OrthoDB" id="425619at2759"/>
<evidence type="ECO:0000313" key="2">
    <source>
        <dbReference type="Proteomes" id="UP000789759"/>
    </source>
</evidence>
<feature type="non-terminal residue" evidence="1">
    <location>
        <position position="1"/>
    </location>
</feature>
<organism evidence="1 2">
    <name type="scientific">Cetraspora pellucida</name>
    <dbReference type="NCBI Taxonomy" id="1433469"/>
    <lineage>
        <taxon>Eukaryota</taxon>
        <taxon>Fungi</taxon>
        <taxon>Fungi incertae sedis</taxon>
        <taxon>Mucoromycota</taxon>
        <taxon>Glomeromycotina</taxon>
        <taxon>Glomeromycetes</taxon>
        <taxon>Diversisporales</taxon>
        <taxon>Gigasporaceae</taxon>
        <taxon>Cetraspora</taxon>
    </lineage>
</organism>
<keyword evidence="2" id="KW-1185">Reference proteome</keyword>
<accession>A0A9N9D954</accession>
<reference evidence="1" key="1">
    <citation type="submission" date="2021-06" db="EMBL/GenBank/DDBJ databases">
        <authorList>
            <person name="Kallberg Y."/>
            <person name="Tangrot J."/>
            <person name="Rosling A."/>
        </authorList>
    </citation>
    <scope>NUCLEOTIDE SEQUENCE</scope>
    <source>
        <strain evidence="1">FL966</strain>
    </source>
</reference>
<gene>
    <name evidence="1" type="ORF">CPELLU_LOCUS8213</name>
</gene>
<dbReference type="EMBL" id="CAJVQA010005753">
    <property type="protein sequence ID" value="CAG8627241.1"/>
    <property type="molecule type" value="Genomic_DNA"/>
</dbReference>
<dbReference type="AlphaFoldDB" id="A0A9N9D954"/>
<proteinExistence type="predicted"/>
<protein>
    <submittedName>
        <fullName evidence="1">8450_t:CDS:1</fullName>
    </submittedName>
</protein>
<sequence>YGKLERTQKGDWEKGSSDTFDKFTYEDEQLDEIDGYYTIESSDDKINLYIEEVPTQKREKNKPTMMEQLEKFVQANTLSKEEKEEACTYFKKKSCLLTIGLNKLGKTSLIPHYVDTDKARPIKQHFYRTSLNKQEFLYNELELLERQRLIKKSEKHRAGKKHSDADTLLWQYDSPEVSSNRIEVDVSAQKCSRWLLSLVECNIKEGLYKMKLGGYIRWSVENVELIAHHNDDEWDDKEDGKDNDLKLEEYIELREDVTENIITINENRLGIQDMKCDKCWLEGNTCEILDQLGYTEPLDEEAVNADRDIQIRRNGGPIIKTYSRSIMGPRHSTRTQN</sequence>